<sequence>MAAFVFSSSGSNRMMTQFLMPPEDGRRNAVIVNGRLYESMPGVAIVVPTFDVPTLEANGWTDGAGALSPATTSAYASGVVSGVVQTPKGSSAGVGVRLYIDGAATPAGVTIADATGAWSIPTGTLTPGPHRFSVEIDESAGSFTVTAPAGVVNLDFSNPLNSGLIAALAA</sequence>
<reference evidence="1 2" key="1">
    <citation type="submission" date="2019-05" db="EMBL/GenBank/DDBJ databases">
        <authorList>
            <person name="Farhan Ul Haque M."/>
        </authorList>
    </citation>
    <scope>NUCLEOTIDE SEQUENCE [LARGE SCALE GENOMIC DNA]</scope>
    <source>
        <strain evidence="1">2</strain>
    </source>
</reference>
<dbReference type="AlphaFoldDB" id="A0A8B6M345"/>
<evidence type="ECO:0000313" key="2">
    <source>
        <dbReference type="Proteomes" id="UP000485880"/>
    </source>
</evidence>
<comment type="caution">
    <text evidence="1">The sequence shown here is derived from an EMBL/GenBank/DDBJ whole genome shotgun (WGS) entry which is preliminary data.</text>
</comment>
<keyword evidence="2" id="KW-1185">Reference proteome</keyword>
<protein>
    <recommendedName>
        <fullName evidence="3">Bacterial Ig-like domain-containing protein</fullName>
    </recommendedName>
</protein>
<evidence type="ECO:0000313" key="1">
    <source>
        <dbReference type="EMBL" id="VTZ49248.1"/>
    </source>
</evidence>
<proteinExistence type="predicted"/>
<name>A0A8B6M345_METTU</name>
<accession>A0A8B6M345</accession>
<gene>
    <name evidence="1" type="ORF">MPC4_150030</name>
</gene>
<organism evidence="1 2">
    <name type="scientific">Methylocella tundrae</name>
    <dbReference type="NCBI Taxonomy" id="227605"/>
    <lineage>
        <taxon>Bacteria</taxon>
        <taxon>Pseudomonadati</taxon>
        <taxon>Pseudomonadota</taxon>
        <taxon>Alphaproteobacteria</taxon>
        <taxon>Hyphomicrobiales</taxon>
        <taxon>Beijerinckiaceae</taxon>
        <taxon>Methylocella</taxon>
    </lineage>
</organism>
<evidence type="ECO:0008006" key="3">
    <source>
        <dbReference type="Google" id="ProtNLM"/>
    </source>
</evidence>
<dbReference type="EMBL" id="CABFMQ020000057">
    <property type="protein sequence ID" value="VTZ49248.1"/>
    <property type="molecule type" value="Genomic_DNA"/>
</dbReference>
<dbReference type="Proteomes" id="UP000485880">
    <property type="component" value="Unassembled WGS sequence"/>
</dbReference>